<evidence type="ECO:0000313" key="9">
    <source>
        <dbReference type="EMBL" id="OCL25208.1"/>
    </source>
</evidence>
<reference evidence="9 10" key="2">
    <citation type="submission" date="2016-08" db="EMBL/GenBank/DDBJ databases">
        <title>Orenia metallireducens sp. nov. strain Z6, a Novel Metal-reducing Firmicute from the Deep Subsurface.</title>
        <authorList>
            <person name="Maxim B.I."/>
            <person name="Kenneth K."/>
            <person name="Flynn T.M."/>
            <person name="Oloughlin E.J."/>
            <person name="Locke R.A."/>
            <person name="Weber J.R."/>
            <person name="Egan S.M."/>
            <person name="Mackie R.I."/>
            <person name="Cann I.K."/>
        </authorList>
    </citation>
    <scope>NUCLEOTIDE SEQUENCE [LARGE SCALE GENOMIC DNA]</scope>
    <source>
        <strain evidence="9 10">Z6</strain>
    </source>
</reference>
<dbReference type="Gene3D" id="1.20.1440.120">
    <property type="entry name" value="Recombination protein O, C-terminal domain"/>
    <property type="match status" value="1"/>
</dbReference>
<dbReference type="EMBL" id="LWDV01000010">
    <property type="protein sequence ID" value="OCL25208.1"/>
    <property type="molecule type" value="Genomic_DNA"/>
</dbReference>
<gene>
    <name evidence="7" type="primary">recO</name>
    <name evidence="9" type="ORF">U472_12635</name>
</gene>
<dbReference type="PANTHER" id="PTHR33991">
    <property type="entry name" value="DNA REPAIR PROTEIN RECO"/>
    <property type="match status" value="1"/>
</dbReference>
<dbReference type="Pfam" id="PF02565">
    <property type="entry name" value="RecO_C"/>
    <property type="match status" value="1"/>
</dbReference>
<dbReference type="InterPro" id="IPR037278">
    <property type="entry name" value="ARFGAP/RecO"/>
</dbReference>
<dbReference type="RefSeq" id="WP_068719085.1">
    <property type="nucleotide sequence ID" value="NZ_LWDV01000010.1"/>
</dbReference>
<name>A0A1C0A4Y8_9FIRM</name>
<dbReference type="Proteomes" id="UP000093514">
    <property type="component" value="Unassembled WGS sequence"/>
</dbReference>
<reference evidence="10" key="1">
    <citation type="submission" date="2016-07" db="EMBL/GenBank/DDBJ databases">
        <authorList>
            <person name="Florea S."/>
            <person name="Webb J.S."/>
            <person name="Jaromczyk J."/>
            <person name="Schardl C.L."/>
        </authorList>
    </citation>
    <scope>NUCLEOTIDE SEQUENCE [LARGE SCALE GENOMIC DNA]</scope>
    <source>
        <strain evidence="10">Z6</strain>
    </source>
</reference>
<dbReference type="GO" id="GO:0006302">
    <property type="term" value="P:double-strand break repair"/>
    <property type="evidence" value="ECO:0007669"/>
    <property type="project" value="TreeGrafter"/>
</dbReference>
<sequence length="247" mass="28270">MPLFDTDAIVLRNYEFNEADKIISLYSREKGKIKVVAKGVRKTKSTVSAGLQPFVYNNIMVYQGKSDLGKLSQCDIKESFNKIRGDLDKMAYASYVVEVVDELTIDYEENKWVFGLLLLTLRLIDSLDDLELIIRVFELKLLKLLGYEPYLSGCVECGNKSAKNFRFAGEAGGLVCPCSTNWAKKISMGTVQYIKKILELDYKKLLQMKIPGYARKELAEIIPYYIQSLIHKKLKSISFIERLKDFN</sequence>
<keyword evidence="4 7" id="KW-0233">DNA recombination</keyword>
<evidence type="ECO:0000256" key="1">
    <source>
        <dbReference type="ARBA" id="ARBA00007452"/>
    </source>
</evidence>
<dbReference type="InterPro" id="IPR003717">
    <property type="entry name" value="RecO"/>
</dbReference>
<evidence type="ECO:0000256" key="2">
    <source>
        <dbReference type="ARBA" id="ARBA00021310"/>
    </source>
</evidence>
<comment type="similarity">
    <text evidence="1 7">Belongs to the RecO family.</text>
</comment>
<protein>
    <recommendedName>
        <fullName evidence="2 7">DNA repair protein RecO</fullName>
    </recommendedName>
    <alternativeName>
        <fullName evidence="6 7">Recombination protein O</fullName>
    </alternativeName>
</protein>
<comment type="function">
    <text evidence="7">Involved in DNA repair and RecF pathway recombination.</text>
</comment>
<dbReference type="SUPFAM" id="SSF57863">
    <property type="entry name" value="ArfGap/RecO-like zinc finger"/>
    <property type="match status" value="1"/>
</dbReference>
<dbReference type="OrthoDB" id="9797083at2"/>
<dbReference type="NCBIfam" id="TIGR00613">
    <property type="entry name" value="reco"/>
    <property type="match status" value="1"/>
</dbReference>
<dbReference type="SUPFAM" id="SSF50249">
    <property type="entry name" value="Nucleic acid-binding proteins"/>
    <property type="match status" value="1"/>
</dbReference>
<accession>A0A1C0A4Y8</accession>
<feature type="domain" description="DNA replication/recombination mediator RecO N-terminal" evidence="8">
    <location>
        <begin position="1"/>
        <end position="80"/>
    </location>
</feature>
<dbReference type="GO" id="GO:0006310">
    <property type="term" value="P:DNA recombination"/>
    <property type="evidence" value="ECO:0007669"/>
    <property type="project" value="UniProtKB-UniRule"/>
</dbReference>
<dbReference type="GO" id="GO:0043590">
    <property type="term" value="C:bacterial nucleoid"/>
    <property type="evidence" value="ECO:0007669"/>
    <property type="project" value="TreeGrafter"/>
</dbReference>
<organism evidence="9 10">
    <name type="scientific">Orenia metallireducens</name>
    <dbReference type="NCBI Taxonomy" id="1413210"/>
    <lineage>
        <taxon>Bacteria</taxon>
        <taxon>Bacillati</taxon>
        <taxon>Bacillota</taxon>
        <taxon>Clostridia</taxon>
        <taxon>Halanaerobiales</taxon>
        <taxon>Halobacteroidaceae</taxon>
        <taxon>Orenia</taxon>
    </lineage>
</organism>
<evidence type="ECO:0000256" key="5">
    <source>
        <dbReference type="ARBA" id="ARBA00023204"/>
    </source>
</evidence>
<dbReference type="InterPro" id="IPR012340">
    <property type="entry name" value="NA-bd_OB-fold"/>
</dbReference>
<dbReference type="InterPro" id="IPR022572">
    <property type="entry name" value="DNA_rep/recomb_RecO_N"/>
</dbReference>
<keyword evidence="5 7" id="KW-0234">DNA repair</keyword>
<evidence type="ECO:0000256" key="7">
    <source>
        <dbReference type="HAMAP-Rule" id="MF_00201"/>
    </source>
</evidence>
<proteinExistence type="inferred from homology"/>
<dbReference type="InterPro" id="IPR042242">
    <property type="entry name" value="RecO_C"/>
</dbReference>
<evidence type="ECO:0000259" key="8">
    <source>
        <dbReference type="Pfam" id="PF11967"/>
    </source>
</evidence>
<evidence type="ECO:0000256" key="3">
    <source>
        <dbReference type="ARBA" id="ARBA00022763"/>
    </source>
</evidence>
<evidence type="ECO:0000256" key="6">
    <source>
        <dbReference type="ARBA" id="ARBA00033409"/>
    </source>
</evidence>
<comment type="caution">
    <text evidence="9">The sequence shown here is derived from an EMBL/GenBank/DDBJ whole genome shotgun (WGS) entry which is preliminary data.</text>
</comment>
<dbReference type="AlphaFoldDB" id="A0A1C0A4Y8"/>
<keyword evidence="3 7" id="KW-0227">DNA damage</keyword>
<dbReference type="Pfam" id="PF11967">
    <property type="entry name" value="RecO_N"/>
    <property type="match status" value="1"/>
</dbReference>
<evidence type="ECO:0000256" key="4">
    <source>
        <dbReference type="ARBA" id="ARBA00023172"/>
    </source>
</evidence>
<keyword evidence="10" id="KW-1185">Reference proteome</keyword>
<dbReference type="PANTHER" id="PTHR33991:SF1">
    <property type="entry name" value="DNA REPAIR PROTEIN RECO"/>
    <property type="match status" value="1"/>
</dbReference>
<dbReference type="HAMAP" id="MF_00201">
    <property type="entry name" value="RecO"/>
    <property type="match status" value="1"/>
</dbReference>
<dbReference type="Gene3D" id="2.40.50.140">
    <property type="entry name" value="Nucleic acid-binding proteins"/>
    <property type="match status" value="1"/>
</dbReference>
<evidence type="ECO:0000313" key="10">
    <source>
        <dbReference type="Proteomes" id="UP000093514"/>
    </source>
</evidence>